<name>A0A835V2W1_VANPL</name>
<proteinExistence type="predicted"/>
<dbReference type="Proteomes" id="UP000639772">
    <property type="component" value="Unassembled WGS sequence"/>
</dbReference>
<reference evidence="1 2" key="1">
    <citation type="journal article" date="2020" name="Nat. Food">
        <title>A phased Vanilla planifolia genome enables genetic improvement of flavour and production.</title>
        <authorList>
            <person name="Hasing T."/>
            <person name="Tang H."/>
            <person name="Brym M."/>
            <person name="Khazi F."/>
            <person name="Huang T."/>
            <person name="Chambers A.H."/>
        </authorList>
    </citation>
    <scope>NUCLEOTIDE SEQUENCE [LARGE SCALE GENOMIC DNA]</scope>
    <source>
        <tissue evidence="1">Leaf</tissue>
    </source>
</reference>
<evidence type="ECO:0000313" key="2">
    <source>
        <dbReference type="Proteomes" id="UP000639772"/>
    </source>
</evidence>
<evidence type="ECO:0000313" key="1">
    <source>
        <dbReference type="EMBL" id="KAG0483427.1"/>
    </source>
</evidence>
<accession>A0A835V2W1</accession>
<dbReference type="AlphaFoldDB" id="A0A835V2W1"/>
<organism evidence="1 2">
    <name type="scientific">Vanilla planifolia</name>
    <name type="common">Vanilla</name>
    <dbReference type="NCBI Taxonomy" id="51239"/>
    <lineage>
        <taxon>Eukaryota</taxon>
        <taxon>Viridiplantae</taxon>
        <taxon>Streptophyta</taxon>
        <taxon>Embryophyta</taxon>
        <taxon>Tracheophyta</taxon>
        <taxon>Spermatophyta</taxon>
        <taxon>Magnoliopsida</taxon>
        <taxon>Liliopsida</taxon>
        <taxon>Asparagales</taxon>
        <taxon>Orchidaceae</taxon>
        <taxon>Vanilloideae</taxon>
        <taxon>Vanilleae</taxon>
        <taxon>Vanilla</taxon>
    </lineage>
</organism>
<comment type="caution">
    <text evidence="1">The sequence shown here is derived from an EMBL/GenBank/DDBJ whole genome shotgun (WGS) entry which is preliminary data.</text>
</comment>
<sequence length="55" mass="6250">MPEVQSKVEPTFARGLNKNCLPPSIRNVPLFAYPPELCHRPPKFANVCQSFRVPK</sequence>
<protein>
    <submittedName>
        <fullName evidence="1">Uncharacterized protein</fullName>
    </submittedName>
</protein>
<gene>
    <name evidence="1" type="ORF">HPP92_011511</name>
</gene>
<dbReference type="EMBL" id="JADCNM010000005">
    <property type="protein sequence ID" value="KAG0483427.1"/>
    <property type="molecule type" value="Genomic_DNA"/>
</dbReference>